<organism evidence="1 2">
    <name type="scientific">Dentiscutata heterogama</name>
    <dbReference type="NCBI Taxonomy" id="1316150"/>
    <lineage>
        <taxon>Eukaryota</taxon>
        <taxon>Fungi</taxon>
        <taxon>Fungi incertae sedis</taxon>
        <taxon>Mucoromycota</taxon>
        <taxon>Glomeromycotina</taxon>
        <taxon>Glomeromycetes</taxon>
        <taxon>Diversisporales</taxon>
        <taxon>Gigasporaceae</taxon>
        <taxon>Dentiscutata</taxon>
    </lineage>
</organism>
<keyword evidence="2" id="KW-1185">Reference proteome</keyword>
<protein>
    <submittedName>
        <fullName evidence="1">3928_t:CDS:1</fullName>
    </submittedName>
</protein>
<evidence type="ECO:0000313" key="2">
    <source>
        <dbReference type="Proteomes" id="UP000789702"/>
    </source>
</evidence>
<sequence>MRKRQHPFTPYFIISEEKANSTHLFHNEVTPEKYERILNLDSKFVQPLNYEDDGENSCSLSQSQISLLLKISKKQKLNNLTTQPIYKYD</sequence>
<name>A0ACA9NFF3_9GLOM</name>
<comment type="caution">
    <text evidence="1">The sequence shown here is derived from an EMBL/GenBank/DDBJ whole genome shotgun (WGS) entry which is preliminary data.</text>
</comment>
<evidence type="ECO:0000313" key="1">
    <source>
        <dbReference type="EMBL" id="CAG8652092.1"/>
    </source>
</evidence>
<gene>
    <name evidence="1" type="ORF">DHETER_LOCUS9348</name>
</gene>
<reference evidence="1" key="1">
    <citation type="submission" date="2021-06" db="EMBL/GenBank/DDBJ databases">
        <authorList>
            <person name="Kallberg Y."/>
            <person name="Tangrot J."/>
            <person name="Rosling A."/>
        </authorList>
    </citation>
    <scope>NUCLEOTIDE SEQUENCE</scope>
    <source>
        <strain evidence="1">IL203A</strain>
    </source>
</reference>
<dbReference type="EMBL" id="CAJVPU010016273">
    <property type="protein sequence ID" value="CAG8652092.1"/>
    <property type="molecule type" value="Genomic_DNA"/>
</dbReference>
<dbReference type="Proteomes" id="UP000789702">
    <property type="component" value="Unassembled WGS sequence"/>
</dbReference>
<proteinExistence type="predicted"/>
<accession>A0ACA9NFF3</accession>